<reference evidence="2 3" key="1">
    <citation type="journal article" date="2020" name="ISME J.">
        <title>Uncovering the hidden diversity of litter-decomposition mechanisms in mushroom-forming fungi.</title>
        <authorList>
            <person name="Floudas D."/>
            <person name="Bentzer J."/>
            <person name="Ahren D."/>
            <person name="Johansson T."/>
            <person name="Persson P."/>
            <person name="Tunlid A."/>
        </authorList>
    </citation>
    <scope>NUCLEOTIDE SEQUENCE [LARGE SCALE GENOMIC DNA]</scope>
    <source>
        <strain evidence="2 3">CBS 175.51</strain>
    </source>
</reference>
<name>A0A8H5C142_9AGAR</name>
<protein>
    <submittedName>
        <fullName evidence="2">Uncharacterized protein</fullName>
    </submittedName>
</protein>
<accession>A0A8H5C142</accession>
<dbReference type="Proteomes" id="UP000541558">
    <property type="component" value="Unassembled WGS sequence"/>
</dbReference>
<evidence type="ECO:0000313" key="2">
    <source>
        <dbReference type="EMBL" id="KAF5333199.1"/>
    </source>
</evidence>
<evidence type="ECO:0000313" key="3">
    <source>
        <dbReference type="Proteomes" id="UP000541558"/>
    </source>
</evidence>
<organism evidence="2 3">
    <name type="scientific">Ephemerocybe angulata</name>
    <dbReference type="NCBI Taxonomy" id="980116"/>
    <lineage>
        <taxon>Eukaryota</taxon>
        <taxon>Fungi</taxon>
        <taxon>Dikarya</taxon>
        <taxon>Basidiomycota</taxon>
        <taxon>Agaricomycotina</taxon>
        <taxon>Agaricomycetes</taxon>
        <taxon>Agaricomycetidae</taxon>
        <taxon>Agaricales</taxon>
        <taxon>Agaricineae</taxon>
        <taxon>Psathyrellaceae</taxon>
        <taxon>Ephemerocybe</taxon>
    </lineage>
</organism>
<keyword evidence="3" id="KW-1185">Reference proteome</keyword>
<dbReference type="AlphaFoldDB" id="A0A8H5C142"/>
<evidence type="ECO:0000256" key="1">
    <source>
        <dbReference type="SAM" id="MobiDB-lite"/>
    </source>
</evidence>
<dbReference type="OrthoDB" id="3253137at2759"/>
<dbReference type="EMBL" id="JAACJK010000109">
    <property type="protein sequence ID" value="KAF5333199.1"/>
    <property type="molecule type" value="Genomic_DNA"/>
</dbReference>
<gene>
    <name evidence="2" type="ORF">D9611_002698</name>
</gene>
<feature type="compositionally biased region" description="Polar residues" evidence="1">
    <location>
        <begin position="190"/>
        <end position="200"/>
    </location>
</feature>
<sequence length="460" mass="49240">MGKWSPNYTDSELSTKISTLVTGALRRAAIDNDANVGNMTYENFVHDLDAGDSFTATMIDILVKEYAERRTRPHSDRRFLSARTMKGLRQLAMPLNQFHMGPVRTGPRAHASFRRTLNSIVPEFDEDDDNDFGVMIDEPTEGGMAPGPANLADAMSIPAPWYNSMNRSMDDLVASSRSRVRSPPGAVSSNPTPVAGSSSAVPWTVLPSPSPATVTRQASIRRPFTNARNIEFNNFTRRHRSSHREGGEGDGDVTVTEPRDDPWTTRATSMSNSTTATRRFFPVAARRLRRSSEQRGGMPRMSTLSDGTSSDEDFLWTSPGMSNVAGTPEGFLAYIRNPMSQGGSRSGTGAATTGSSSSTPSTSTLPPFVAPGNPGSSSRPSTTVEDDGAPSVTVAAPRLRRGGVRAPESIVSPPPVEEAAPQNGFVGDSLVVGRTTNPDPLEEPAAYPTPGSIGEGEHLT</sequence>
<feature type="region of interest" description="Disordered" evidence="1">
    <location>
        <begin position="238"/>
        <end position="273"/>
    </location>
</feature>
<proteinExistence type="predicted"/>
<feature type="compositionally biased region" description="Low complexity" evidence="1">
    <location>
        <begin position="174"/>
        <end position="189"/>
    </location>
</feature>
<feature type="compositionally biased region" description="Low complexity" evidence="1">
    <location>
        <begin position="340"/>
        <end position="364"/>
    </location>
</feature>
<feature type="region of interest" description="Disordered" evidence="1">
    <location>
        <begin position="335"/>
        <end position="460"/>
    </location>
</feature>
<comment type="caution">
    <text evidence="2">The sequence shown here is derived from an EMBL/GenBank/DDBJ whole genome shotgun (WGS) entry which is preliminary data.</text>
</comment>
<feature type="region of interest" description="Disordered" evidence="1">
    <location>
        <begin position="287"/>
        <end position="310"/>
    </location>
</feature>
<feature type="compositionally biased region" description="Polar residues" evidence="1">
    <location>
        <begin position="374"/>
        <end position="383"/>
    </location>
</feature>
<feature type="region of interest" description="Disordered" evidence="1">
    <location>
        <begin position="174"/>
        <end position="200"/>
    </location>
</feature>